<evidence type="ECO:0000259" key="2">
    <source>
        <dbReference type="Pfam" id="PF13837"/>
    </source>
</evidence>
<name>A0AAE1QRM6_9SOLA</name>
<dbReference type="InterPro" id="IPR044823">
    <property type="entry name" value="ASIL1/2-like"/>
</dbReference>
<dbReference type="Pfam" id="PF13837">
    <property type="entry name" value="Myb_DNA-bind_4"/>
    <property type="match status" value="1"/>
</dbReference>
<gene>
    <name evidence="3" type="ORF">RND71_043171</name>
</gene>
<comment type="caution">
    <text evidence="3">The sequence shown here is derived from an EMBL/GenBank/DDBJ whole genome shotgun (WGS) entry which is preliminary data.</text>
</comment>
<dbReference type="InterPro" id="IPR044822">
    <property type="entry name" value="Myb_DNA-bind_4"/>
</dbReference>
<dbReference type="EMBL" id="JAVYJV010000024">
    <property type="protein sequence ID" value="KAK4338684.1"/>
    <property type="molecule type" value="Genomic_DNA"/>
</dbReference>
<feature type="compositionally biased region" description="Acidic residues" evidence="1">
    <location>
        <begin position="253"/>
        <end position="276"/>
    </location>
</feature>
<sequence>MATPSSPPPPESTQLQLQLPPNPSIPSPPKKTQPIPWTHQEIFNLIQAYQGKWYSLKKGQLKASQWEEVAITVAARCGFDEPSKSATQCRHKIEKLRKRYRAERIKPYPNSWQYFDLMDRMERGPLPIAAHPVAMVKCQNSGLNFTTDNQRYYDTDSDEVDVNFMDLRKNSKIKSINHMMGVNVNVGYNRNVTRMVKDRIFMRNSMNNNNNMPSVIPHVGSGEGTMYSDVTPTFVRNSMNEKRKGYFGNVGTNDDDDEDDDVEEELDEEEDEDDGEGSVGGSELAVEIRGFAERFMRMEHKKIEMMRETERYRMEMEKRRMEMILETQRNLIDTINSVVGSHKKVKVAHEF</sequence>
<feature type="compositionally biased region" description="Pro residues" evidence="1">
    <location>
        <begin position="20"/>
        <end position="31"/>
    </location>
</feature>
<dbReference type="FunFam" id="1.10.10.60:FF:000152">
    <property type="entry name" value="Trihelix transcription factor ASIL2"/>
    <property type="match status" value="1"/>
</dbReference>
<feature type="region of interest" description="Disordered" evidence="1">
    <location>
        <begin position="1"/>
        <end position="33"/>
    </location>
</feature>
<reference evidence="3" key="1">
    <citation type="submission" date="2023-12" db="EMBL/GenBank/DDBJ databases">
        <title>Genome assembly of Anisodus tanguticus.</title>
        <authorList>
            <person name="Wang Y.-J."/>
        </authorList>
    </citation>
    <scope>NUCLEOTIDE SEQUENCE</scope>
    <source>
        <strain evidence="3">KB-2021</strain>
        <tissue evidence="3">Leaf</tissue>
    </source>
</reference>
<dbReference type="Gene3D" id="1.10.10.60">
    <property type="entry name" value="Homeodomain-like"/>
    <property type="match status" value="1"/>
</dbReference>
<dbReference type="SMART" id="SM00595">
    <property type="entry name" value="MADF"/>
    <property type="match status" value="1"/>
</dbReference>
<accession>A0AAE1QRM6</accession>
<evidence type="ECO:0000256" key="1">
    <source>
        <dbReference type="SAM" id="MobiDB-lite"/>
    </source>
</evidence>
<keyword evidence="4" id="KW-1185">Reference proteome</keyword>
<evidence type="ECO:0000313" key="4">
    <source>
        <dbReference type="Proteomes" id="UP001291623"/>
    </source>
</evidence>
<organism evidence="3 4">
    <name type="scientific">Anisodus tanguticus</name>
    <dbReference type="NCBI Taxonomy" id="243964"/>
    <lineage>
        <taxon>Eukaryota</taxon>
        <taxon>Viridiplantae</taxon>
        <taxon>Streptophyta</taxon>
        <taxon>Embryophyta</taxon>
        <taxon>Tracheophyta</taxon>
        <taxon>Spermatophyta</taxon>
        <taxon>Magnoliopsida</taxon>
        <taxon>eudicotyledons</taxon>
        <taxon>Gunneridae</taxon>
        <taxon>Pentapetalae</taxon>
        <taxon>asterids</taxon>
        <taxon>lamiids</taxon>
        <taxon>Solanales</taxon>
        <taxon>Solanaceae</taxon>
        <taxon>Solanoideae</taxon>
        <taxon>Hyoscyameae</taxon>
        <taxon>Anisodus</taxon>
    </lineage>
</organism>
<proteinExistence type="predicted"/>
<evidence type="ECO:0000313" key="3">
    <source>
        <dbReference type="EMBL" id="KAK4338684.1"/>
    </source>
</evidence>
<dbReference type="PANTHER" id="PTHR31307:SF3">
    <property type="entry name" value="HOMEODOMAIN-LIKE SUPERFAMILY PROTEIN"/>
    <property type="match status" value="1"/>
</dbReference>
<dbReference type="PANTHER" id="PTHR31307">
    <property type="entry name" value="TRIHELIX TRANSCRIPTION FACTOR ASIL2"/>
    <property type="match status" value="1"/>
</dbReference>
<protein>
    <recommendedName>
        <fullName evidence="2">Myb/SANT-like DNA-binding domain-containing protein</fullName>
    </recommendedName>
</protein>
<feature type="domain" description="Myb/SANT-like DNA-binding" evidence="2">
    <location>
        <begin position="37"/>
        <end position="121"/>
    </location>
</feature>
<feature type="region of interest" description="Disordered" evidence="1">
    <location>
        <begin position="243"/>
        <end position="283"/>
    </location>
</feature>
<feature type="compositionally biased region" description="Pro residues" evidence="1">
    <location>
        <begin position="1"/>
        <end position="11"/>
    </location>
</feature>
<dbReference type="AlphaFoldDB" id="A0AAE1QRM6"/>
<dbReference type="Proteomes" id="UP001291623">
    <property type="component" value="Unassembled WGS sequence"/>
</dbReference>